<dbReference type="RefSeq" id="WP_089357993.1">
    <property type="nucleotide sequence ID" value="NZ_FZPD01000005.1"/>
</dbReference>
<evidence type="ECO:0000313" key="1">
    <source>
        <dbReference type="EMBL" id="SNT30829.1"/>
    </source>
</evidence>
<dbReference type="AlphaFoldDB" id="A0A239LMD4"/>
<name>A0A239LMD4_EKHLU</name>
<gene>
    <name evidence="1" type="ORF">SAMN05421640_3332</name>
</gene>
<sequence length="346" mass="39722">MRYLLFILVAAACTSPEKKQPALVEKVSLGVSEVEDYPKYLSDWNLYKEPMNELIPINDRMFPYEINAALFSDYAFKARFIMLPENTGITYDSSEVLDFPIGTLLIKNFYYPEDFKNSKSKRRILETRLLIREENKWEAIVYAWNDEQTEAKRVILGKKVPVEWTDRYGELQRIDYSIPSQPQCKSCHDLGGKLVPIGPSARQLNRDNQLTDWVEKGWLEVPENVHYPQLANFENKDAALEDRARAWLEVNCAHCHRREGPAKNSGLYLLASQTDPYRLGVNKPPIAAGKGSGGLKYSIVPGKPDQSILIHRIESLEPGEMMPELGRKMTHTEGVELIREWISEME</sequence>
<organism evidence="1 2">
    <name type="scientific">Ekhidna lutea</name>
    <dbReference type="NCBI Taxonomy" id="447679"/>
    <lineage>
        <taxon>Bacteria</taxon>
        <taxon>Pseudomonadati</taxon>
        <taxon>Bacteroidota</taxon>
        <taxon>Cytophagia</taxon>
        <taxon>Cytophagales</taxon>
        <taxon>Reichenbachiellaceae</taxon>
        <taxon>Ekhidna</taxon>
    </lineage>
</organism>
<protein>
    <recommendedName>
        <fullName evidence="3">Cytochrome c domain-containing protein</fullName>
    </recommendedName>
</protein>
<proteinExistence type="predicted"/>
<evidence type="ECO:0000313" key="2">
    <source>
        <dbReference type="Proteomes" id="UP000198393"/>
    </source>
</evidence>
<dbReference type="OrthoDB" id="338827at2"/>
<dbReference type="NCBIfam" id="TIGR03806">
    <property type="entry name" value="chp_HNE_0200"/>
    <property type="match status" value="1"/>
</dbReference>
<dbReference type="InterPro" id="IPR022269">
    <property type="entry name" value="SO_2930-like_C"/>
</dbReference>
<keyword evidence="2" id="KW-1185">Reference proteome</keyword>
<accession>A0A239LMD4</accession>
<dbReference type="EMBL" id="FZPD01000005">
    <property type="protein sequence ID" value="SNT30829.1"/>
    <property type="molecule type" value="Genomic_DNA"/>
</dbReference>
<reference evidence="1 2" key="1">
    <citation type="submission" date="2017-06" db="EMBL/GenBank/DDBJ databases">
        <authorList>
            <person name="Kim H.J."/>
            <person name="Triplett B.A."/>
        </authorList>
    </citation>
    <scope>NUCLEOTIDE SEQUENCE [LARGE SCALE GENOMIC DNA]</scope>
    <source>
        <strain evidence="1 2">DSM 19307</strain>
    </source>
</reference>
<dbReference type="Proteomes" id="UP000198393">
    <property type="component" value="Unassembled WGS sequence"/>
</dbReference>
<evidence type="ECO:0008006" key="3">
    <source>
        <dbReference type="Google" id="ProtNLM"/>
    </source>
</evidence>